<keyword evidence="1" id="KW-0732">Signal</keyword>
<keyword evidence="3" id="KW-1185">Reference proteome</keyword>
<dbReference type="EMBL" id="CBXI010000024">
    <property type="protein sequence ID" value="CDL91474.1"/>
    <property type="molecule type" value="Genomic_DNA"/>
</dbReference>
<evidence type="ECO:0000313" key="2">
    <source>
        <dbReference type="EMBL" id="CDL91474.1"/>
    </source>
</evidence>
<evidence type="ECO:0000313" key="3">
    <source>
        <dbReference type="Proteomes" id="UP000019482"/>
    </source>
</evidence>
<dbReference type="Proteomes" id="UP000019482">
    <property type="component" value="Unassembled WGS sequence"/>
</dbReference>
<proteinExistence type="predicted"/>
<accession>W6N7W2</accession>
<dbReference type="PROSITE" id="PS51257">
    <property type="entry name" value="PROKAR_LIPOPROTEIN"/>
    <property type="match status" value="1"/>
</dbReference>
<dbReference type="RefSeq" id="WP_017895706.1">
    <property type="nucleotide sequence ID" value="NZ_CBXI010000024.1"/>
</dbReference>
<reference evidence="2 3" key="1">
    <citation type="journal article" date="2015" name="Genome Announc.">
        <title>Draft Genome Sequence of Clostridium tyrobutyricum Strain DIVETGP, Isolated from Cow's Milk for Grana Padano Production.</title>
        <authorList>
            <person name="Soggiu A."/>
            <person name="Piras C."/>
            <person name="Gaiarsa S."/>
            <person name="Sassera D."/>
            <person name="Roncada P."/>
            <person name="Bendixen E."/>
            <person name="Brasca M."/>
            <person name="Bonizzi L."/>
        </authorList>
    </citation>
    <scope>NUCLEOTIDE SEQUENCE [LARGE SCALE GENOMIC DNA]</scope>
    <source>
        <strain evidence="2 3">DIVETGP</strain>
    </source>
</reference>
<evidence type="ECO:0000256" key="1">
    <source>
        <dbReference type="SAM" id="SignalP"/>
    </source>
</evidence>
<dbReference type="GeneID" id="29419819"/>
<name>W6N7W2_CLOTY</name>
<feature type="chain" id="PRO_5004881051" description="Lipoprotein" evidence="1">
    <location>
        <begin position="22"/>
        <end position="151"/>
    </location>
</feature>
<comment type="caution">
    <text evidence="2">The sequence shown here is derived from an EMBL/GenBank/DDBJ whole genome shotgun (WGS) entry which is preliminary data.</text>
</comment>
<organism evidence="2 3">
    <name type="scientific">Clostridium tyrobutyricum DIVETGP</name>
    <dbReference type="NCBI Taxonomy" id="1408889"/>
    <lineage>
        <taxon>Bacteria</taxon>
        <taxon>Bacillati</taxon>
        <taxon>Bacillota</taxon>
        <taxon>Clostridia</taxon>
        <taxon>Eubacteriales</taxon>
        <taxon>Clostridiaceae</taxon>
        <taxon>Clostridium</taxon>
    </lineage>
</organism>
<feature type="signal peptide" evidence="1">
    <location>
        <begin position="1"/>
        <end position="21"/>
    </location>
</feature>
<protein>
    <recommendedName>
        <fullName evidence="4">Lipoprotein</fullName>
    </recommendedName>
</protein>
<evidence type="ECO:0008006" key="4">
    <source>
        <dbReference type="Google" id="ProtNLM"/>
    </source>
</evidence>
<sequence length="151" mass="16403">MKRLLGIILTGILLIGVTACGDTTEKKQALIAPTQQAIDLTVKTLKQNELVRDAGVGVHKDKSTIKIAIQTKVPLNEQNAKSLIDSGIRQLSGFNDGEGGQPTKDYYGKLWDTWNAEVVIFVNESELTLRGDKIPGKDVPITYTNKGNPAD</sequence>
<dbReference type="AlphaFoldDB" id="W6N7W2"/>
<gene>
    <name evidence="2" type="ORF">CTDIVETGP_1544</name>
</gene>
<dbReference type="OrthoDB" id="9995068at2"/>